<evidence type="ECO:0000259" key="5">
    <source>
        <dbReference type="PROSITE" id="PS50931"/>
    </source>
</evidence>
<dbReference type="EMBL" id="SNXK01000004">
    <property type="protein sequence ID" value="TDP38041.1"/>
    <property type="molecule type" value="Genomic_DNA"/>
</dbReference>
<comment type="caution">
    <text evidence="6">The sequence shown here is derived from an EMBL/GenBank/DDBJ whole genome shotgun (WGS) entry which is preliminary data.</text>
</comment>
<evidence type="ECO:0000256" key="1">
    <source>
        <dbReference type="ARBA" id="ARBA00009437"/>
    </source>
</evidence>
<dbReference type="AlphaFoldDB" id="A0A4R6PJ16"/>
<evidence type="ECO:0000313" key="6">
    <source>
        <dbReference type="EMBL" id="TDP38041.1"/>
    </source>
</evidence>
<gene>
    <name evidence="6" type="ORF">DFR75_104393</name>
</gene>
<evidence type="ECO:0000256" key="4">
    <source>
        <dbReference type="ARBA" id="ARBA00023163"/>
    </source>
</evidence>
<dbReference type="GO" id="GO:0000976">
    <property type="term" value="F:transcription cis-regulatory region binding"/>
    <property type="evidence" value="ECO:0007669"/>
    <property type="project" value="TreeGrafter"/>
</dbReference>
<dbReference type="InterPro" id="IPR005119">
    <property type="entry name" value="LysR_subst-bd"/>
</dbReference>
<dbReference type="PANTHER" id="PTHR30126:SF39">
    <property type="entry name" value="HTH-TYPE TRANSCRIPTIONAL REGULATOR CYSL"/>
    <property type="match status" value="1"/>
</dbReference>
<dbReference type="PROSITE" id="PS50931">
    <property type="entry name" value="HTH_LYSR"/>
    <property type="match status" value="1"/>
</dbReference>
<dbReference type="Pfam" id="PF00126">
    <property type="entry name" value="HTH_1"/>
    <property type="match status" value="1"/>
</dbReference>
<keyword evidence="7" id="KW-1185">Reference proteome</keyword>
<sequence>MKHRHGDGSLDLVQLRTFLAVYRSGSLTAGATQVGLSQPTVTSQLQTLEKAVGRPLFDRLPRGVSPTPAAHELTARIADPLDALAEVTGTTTGHPPPEPPVLLGGPAEILATLALPALAPLITEGVRLQVVAGLADDLLAELRTGALDLVISAIRPRGRAVVAEPLADEEFVLVANPATAARIDTGRLERGDATALAHVSLVSYAPDLPILRRYWRHVFGRRLERRPAVVVPDLRAVLAMVTAGGGVSVLPRYLCASALAAGTVVALLDPEDPPINTAYLVGRSTRTERPHVALVRTRLREAAPTW</sequence>
<dbReference type="RefSeq" id="WP_067488978.1">
    <property type="nucleotide sequence ID" value="NZ_SNXK01000004.1"/>
</dbReference>
<keyword evidence="4" id="KW-0804">Transcription</keyword>
<dbReference type="InterPro" id="IPR036388">
    <property type="entry name" value="WH-like_DNA-bd_sf"/>
</dbReference>
<keyword evidence="2" id="KW-0805">Transcription regulation</keyword>
<dbReference type="Gene3D" id="1.10.10.10">
    <property type="entry name" value="Winged helix-like DNA-binding domain superfamily/Winged helix DNA-binding domain"/>
    <property type="match status" value="1"/>
</dbReference>
<reference evidence="6 7" key="1">
    <citation type="submission" date="2019-03" db="EMBL/GenBank/DDBJ databases">
        <title>Genomic Encyclopedia of Type Strains, Phase IV (KMG-IV): sequencing the most valuable type-strain genomes for metagenomic binning, comparative biology and taxonomic classification.</title>
        <authorList>
            <person name="Goeker M."/>
        </authorList>
    </citation>
    <scope>NUCLEOTIDE SEQUENCE [LARGE SCALE GENOMIC DNA]</scope>
    <source>
        <strain evidence="6 7">DSM 44496</strain>
    </source>
</reference>
<evidence type="ECO:0000256" key="3">
    <source>
        <dbReference type="ARBA" id="ARBA00023125"/>
    </source>
</evidence>
<dbReference type="CDD" id="cd05466">
    <property type="entry name" value="PBP2_LTTR_substrate"/>
    <property type="match status" value="1"/>
</dbReference>
<evidence type="ECO:0000313" key="7">
    <source>
        <dbReference type="Proteomes" id="UP000295087"/>
    </source>
</evidence>
<evidence type="ECO:0000256" key="2">
    <source>
        <dbReference type="ARBA" id="ARBA00023015"/>
    </source>
</evidence>
<proteinExistence type="inferred from homology"/>
<name>A0A4R6PJ16_NOCIG</name>
<dbReference type="SUPFAM" id="SSF46785">
    <property type="entry name" value="Winged helix' DNA-binding domain"/>
    <property type="match status" value="1"/>
</dbReference>
<dbReference type="GO" id="GO:0003700">
    <property type="term" value="F:DNA-binding transcription factor activity"/>
    <property type="evidence" value="ECO:0007669"/>
    <property type="project" value="InterPro"/>
</dbReference>
<dbReference type="InterPro" id="IPR036390">
    <property type="entry name" value="WH_DNA-bd_sf"/>
</dbReference>
<dbReference type="InterPro" id="IPR000847">
    <property type="entry name" value="LysR_HTH_N"/>
</dbReference>
<dbReference type="Proteomes" id="UP000295087">
    <property type="component" value="Unassembled WGS sequence"/>
</dbReference>
<dbReference type="SUPFAM" id="SSF53850">
    <property type="entry name" value="Periplasmic binding protein-like II"/>
    <property type="match status" value="1"/>
</dbReference>
<keyword evidence="3 6" id="KW-0238">DNA-binding</keyword>
<protein>
    <submittedName>
        <fullName evidence="6">DNA-binding transcriptional LysR family regulator</fullName>
    </submittedName>
</protein>
<comment type="similarity">
    <text evidence="1">Belongs to the LysR transcriptional regulatory family.</text>
</comment>
<accession>A0A4R6PJ16</accession>
<dbReference type="PRINTS" id="PR00039">
    <property type="entry name" value="HTHLYSR"/>
</dbReference>
<feature type="domain" description="HTH lysR-type" evidence="5">
    <location>
        <begin position="10"/>
        <end position="67"/>
    </location>
</feature>
<dbReference type="Pfam" id="PF03466">
    <property type="entry name" value="LysR_substrate"/>
    <property type="match status" value="1"/>
</dbReference>
<organism evidence="6 7">
    <name type="scientific">Nocardia ignorata</name>
    <dbReference type="NCBI Taxonomy" id="145285"/>
    <lineage>
        <taxon>Bacteria</taxon>
        <taxon>Bacillati</taxon>
        <taxon>Actinomycetota</taxon>
        <taxon>Actinomycetes</taxon>
        <taxon>Mycobacteriales</taxon>
        <taxon>Nocardiaceae</taxon>
        <taxon>Nocardia</taxon>
    </lineage>
</organism>
<dbReference type="Gene3D" id="3.40.190.10">
    <property type="entry name" value="Periplasmic binding protein-like II"/>
    <property type="match status" value="2"/>
</dbReference>
<dbReference type="PANTHER" id="PTHR30126">
    <property type="entry name" value="HTH-TYPE TRANSCRIPTIONAL REGULATOR"/>
    <property type="match status" value="1"/>
</dbReference>